<dbReference type="EMBL" id="VSWC01000015">
    <property type="protein sequence ID" value="KAA1113369.1"/>
    <property type="molecule type" value="Genomic_DNA"/>
</dbReference>
<evidence type="ECO:0000313" key="3">
    <source>
        <dbReference type="Proteomes" id="UP000324748"/>
    </source>
</evidence>
<sequence length="160" mass="17270">MRRLLKARTYRKSPAAAGASGSVALARRFPKGTPRRGDLGQRSTNSGAEFELFCHGPPTSDKEDEGLGAQDGISRCLEGDQDESLKWDPGGLDLLPDLLGVENGGGRLGPPEVVRLIRGMLLQTTMQRCPISSSKRPRIWGSASKIQKVPLSFPSSHLFS</sequence>
<feature type="compositionally biased region" description="Basic residues" evidence="1">
    <location>
        <begin position="1"/>
        <end position="11"/>
    </location>
</feature>
<dbReference type="Proteomes" id="UP000324748">
    <property type="component" value="Unassembled WGS sequence"/>
</dbReference>
<dbReference type="AlphaFoldDB" id="A0A5B0QJT3"/>
<evidence type="ECO:0000313" key="2">
    <source>
        <dbReference type="EMBL" id="KAA1113369.1"/>
    </source>
</evidence>
<proteinExistence type="predicted"/>
<protein>
    <submittedName>
        <fullName evidence="2">Uncharacterized protein</fullName>
    </submittedName>
</protein>
<gene>
    <name evidence="2" type="ORF">PGT21_029652</name>
</gene>
<dbReference type="OrthoDB" id="10343454at2759"/>
<accession>A0A5B0QJT3</accession>
<reference evidence="2 3" key="1">
    <citation type="submission" date="2019-05" db="EMBL/GenBank/DDBJ databases">
        <title>Emergence of the Ug99 lineage of the wheat stem rust pathogen through somatic hybridization.</title>
        <authorList>
            <person name="Li F."/>
            <person name="Upadhyaya N.M."/>
            <person name="Sperschneider J."/>
            <person name="Matny O."/>
            <person name="Nguyen-Phuc H."/>
            <person name="Mago R."/>
            <person name="Raley C."/>
            <person name="Miller M.E."/>
            <person name="Silverstein K.A.T."/>
            <person name="Henningsen E."/>
            <person name="Hirsch C.D."/>
            <person name="Visser B."/>
            <person name="Pretorius Z.A."/>
            <person name="Steffenson B.J."/>
            <person name="Schwessinger B."/>
            <person name="Dodds P.N."/>
            <person name="Figueroa M."/>
        </authorList>
    </citation>
    <scope>NUCLEOTIDE SEQUENCE [LARGE SCALE GENOMIC DNA]</scope>
    <source>
        <strain evidence="2">21-0</strain>
    </source>
</reference>
<feature type="compositionally biased region" description="Low complexity" evidence="1">
    <location>
        <begin position="15"/>
        <end position="26"/>
    </location>
</feature>
<organism evidence="2 3">
    <name type="scientific">Puccinia graminis f. sp. tritici</name>
    <dbReference type="NCBI Taxonomy" id="56615"/>
    <lineage>
        <taxon>Eukaryota</taxon>
        <taxon>Fungi</taxon>
        <taxon>Dikarya</taxon>
        <taxon>Basidiomycota</taxon>
        <taxon>Pucciniomycotina</taxon>
        <taxon>Pucciniomycetes</taxon>
        <taxon>Pucciniales</taxon>
        <taxon>Pucciniaceae</taxon>
        <taxon>Puccinia</taxon>
    </lineage>
</organism>
<feature type="region of interest" description="Disordered" evidence="1">
    <location>
        <begin position="1"/>
        <end position="72"/>
    </location>
</feature>
<evidence type="ECO:0000256" key="1">
    <source>
        <dbReference type="SAM" id="MobiDB-lite"/>
    </source>
</evidence>
<keyword evidence="3" id="KW-1185">Reference proteome</keyword>
<name>A0A5B0QJT3_PUCGR</name>
<comment type="caution">
    <text evidence="2">The sequence shown here is derived from an EMBL/GenBank/DDBJ whole genome shotgun (WGS) entry which is preliminary data.</text>
</comment>